<evidence type="ECO:0000313" key="3">
    <source>
        <dbReference type="Proteomes" id="UP000265520"/>
    </source>
</evidence>
<feature type="non-terminal residue" evidence="2">
    <location>
        <position position="1"/>
    </location>
</feature>
<feature type="region of interest" description="Disordered" evidence="1">
    <location>
        <begin position="1"/>
        <end position="43"/>
    </location>
</feature>
<protein>
    <submittedName>
        <fullName evidence="2">Uncharacterized protein</fullName>
    </submittedName>
</protein>
<feature type="non-terminal residue" evidence="2">
    <location>
        <position position="129"/>
    </location>
</feature>
<dbReference type="AlphaFoldDB" id="A0A392RN61"/>
<accession>A0A392RN61</accession>
<name>A0A392RN61_9FABA</name>
<comment type="caution">
    <text evidence="2">The sequence shown here is derived from an EMBL/GenBank/DDBJ whole genome shotgun (WGS) entry which is preliminary data.</text>
</comment>
<organism evidence="2 3">
    <name type="scientific">Trifolium medium</name>
    <dbReference type="NCBI Taxonomy" id="97028"/>
    <lineage>
        <taxon>Eukaryota</taxon>
        <taxon>Viridiplantae</taxon>
        <taxon>Streptophyta</taxon>
        <taxon>Embryophyta</taxon>
        <taxon>Tracheophyta</taxon>
        <taxon>Spermatophyta</taxon>
        <taxon>Magnoliopsida</taxon>
        <taxon>eudicotyledons</taxon>
        <taxon>Gunneridae</taxon>
        <taxon>Pentapetalae</taxon>
        <taxon>rosids</taxon>
        <taxon>fabids</taxon>
        <taxon>Fabales</taxon>
        <taxon>Fabaceae</taxon>
        <taxon>Papilionoideae</taxon>
        <taxon>50 kb inversion clade</taxon>
        <taxon>NPAAA clade</taxon>
        <taxon>Hologalegina</taxon>
        <taxon>IRL clade</taxon>
        <taxon>Trifolieae</taxon>
        <taxon>Trifolium</taxon>
    </lineage>
</organism>
<reference evidence="2 3" key="1">
    <citation type="journal article" date="2018" name="Front. Plant Sci.">
        <title>Red Clover (Trifolium pratense) and Zigzag Clover (T. medium) - A Picture of Genomic Similarities and Differences.</title>
        <authorList>
            <person name="Dluhosova J."/>
            <person name="Istvanek J."/>
            <person name="Nedelnik J."/>
            <person name="Repkova J."/>
        </authorList>
    </citation>
    <scope>NUCLEOTIDE SEQUENCE [LARGE SCALE GENOMIC DNA]</scope>
    <source>
        <strain evidence="3">cv. 10/8</strain>
        <tissue evidence="2">Leaf</tissue>
    </source>
</reference>
<dbReference type="EMBL" id="LXQA010239527">
    <property type="protein sequence ID" value="MCI36986.1"/>
    <property type="molecule type" value="Genomic_DNA"/>
</dbReference>
<evidence type="ECO:0000256" key="1">
    <source>
        <dbReference type="SAM" id="MobiDB-lite"/>
    </source>
</evidence>
<dbReference type="Proteomes" id="UP000265520">
    <property type="component" value="Unassembled WGS sequence"/>
</dbReference>
<feature type="region of interest" description="Disordered" evidence="1">
    <location>
        <begin position="68"/>
        <end position="93"/>
    </location>
</feature>
<feature type="compositionally biased region" description="Acidic residues" evidence="1">
    <location>
        <begin position="72"/>
        <end position="86"/>
    </location>
</feature>
<keyword evidence="3" id="KW-1185">Reference proteome</keyword>
<sequence length="129" mass="15185">ANPYTNPEKNDEETDLRERSTKKKKDGDQIFSNHSSLPKDYREVVDMQSADNTRGSYCDRVLGRQHRRMAEGVEEEKEEEEMEEEGGGIKVEERSIGNYECPEFIFSKLEEKRLYRPWRRGVIVKLLGR</sequence>
<proteinExistence type="predicted"/>
<evidence type="ECO:0000313" key="2">
    <source>
        <dbReference type="EMBL" id="MCI36986.1"/>
    </source>
</evidence>